<reference evidence="2 3" key="1">
    <citation type="submission" date="2021-04" db="EMBL/GenBank/DDBJ databases">
        <title>Metabacillus sp. strain KIGAM252 whole genome sequence.</title>
        <authorList>
            <person name="Seo M.-J."/>
            <person name="Cho E.-S."/>
            <person name="Hwang C.Y."/>
            <person name="Yoon D.J."/>
        </authorList>
    </citation>
    <scope>NUCLEOTIDE SEQUENCE [LARGE SCALE GENOMIC DNA]</scope>
    <source>
        <strain evidence="2 3">KIGAM252</strain>
    </source>
</reference>
<sequence length="293" mass="32836">MLELRSLFGGEVPGHLFKSNRNISIGRSPFIREKIDVLYEGKSLEEIKEQIQSIKLGEDTFKIICVKQSLLTGGKPIEYEKRRNIEYDLGHSIDAEADVRQPDHTYGLAAIGDRWYFGTYERSEAMWLKHLKKPRQYSTALSTRVARALVNIAVPDPEGVSVIDPCCGIGNVLVEALSMGVQITGRDINPLAVTGARENIAHFGFEADVNIGPIEEAAGYYDVAIIDLPYNLYTHITVEEQISIIKNAKRIADKCVFVTIDPIDHYLKEAGLEIEDRGLAVKSRFSREILVCR</sequence>
<protein>
    <submittedName>
        <fullName evidence="2">Methyltransferase domain-containing protein</fullName>
    </submittedName>
</protein>
<proteinExistence type="predicted"/>
<dbReference type="PANTHER" id="PTHR14911:SF13">
    <property type="entry name" value="TRNA (GUANINE(6)-N2)-METHYLTRANSFERASE THUMP3"/>
    <property type="match status" value="1"/>
</dbReference>
<dbReference type="InterPro" id="IPR029063">
    <property type="entry name" value="SAM-dependent_MTases_sf"/>
</dbReference>
<accession>A0ABS5LEZ0</accession>
<keyword evidence="2" id="KW-0489">Methyltransferase</keyword>
<dbReference type="Gene3D" id="3.40.50.150">
    <property type="entry name" value="Vaccinia Virus protein VP39"/>
    <property type="match status" value="1"/>
</dbReference>
<dbReference type="InterPro" id="IPR000241">
    <property type="entry name" value="RlmKL-like_Mtase"/>
</dbReference>
<organism evidence="2 3">
    <name type="scientific">Metabacillus flavus</name>
    <dbReference type="NCBI Taxonomy" id="2823519"/>
    <lineage>
        <taxon>Bacteria</taxon>
        <taxon>Bacillati</taxon>
        <taxon>Bacillota</taxon>
        <taxon>Bacilli</taxon>
        <taxon>Bacillales</taxon>
        <taxon>Bacillaceae</taxon>
        <taxon>Metabacillus</taxon>
    </lineage>
</organism>
<dbReference type="GO" id="GO:0008168">
    <property type="term" value="F:methyltransferase activity"/>
    <property type="evidence" value="ECO:0007669"/>
    <property type="project" value="UniProtKB-KW"/>
</dbReference>
<evidence type="ECO:0000313" key="2">
    <source>
        <dbReference type="EMBL" id="MBS2969171.1"/>
    </source>
</evidence>
<dbReference type="Proteomes" id="UP000682403">
    <property type="component" value="Unassembled WGS sequence"/>
</dbReference>
<dbReference type="Pfam" id="PF01170">
    <property type="entry name" value="UPF0020"/>
    <property type="match status" value="1"/>
</dbReference>
<keyword evidence="3" id="KW-1185">Reference proteome</keyword>
<evidence type="ECO:0000259" key="1">
    <source>
        <dbReference type="Pfam" id="PF01170"/>
    </source>
</evidence>
<dbReference type="SUPFAM" id="SSF53335">
    <property type="entry name" value="S-adenosyl-L-methionine-dependent methyltransferases"/>
    <property type="match status" value="1"/>
</dbReference>
<dbReference type="EMBL" id="JAGVRK010000001">
    <property type="protein sequence ID" value="MBS2969171.1"/>
    <property type="molecule type" value="Genomic_DNA"/>
</dbReference>
<dbReference type="GO" id="GO:0032259">
    <property type="term" value="P:methylation"/>
    <property type="evidence" value="ECO:0007669"/>
    <property type="project" value="UniProtKB-KW"/>
</dbReference>
<name>A0ABS5LEZ0_9BACI</name>
<gene>
    <name evidence="2" type="ORF">J9317_10395</name>
</gene>
<dbReference type="CDD" id="cd02440">
    <property type="entry name" value="AdoMet_MTases"/>
    <property type="match status" value="1"/>
</dbReference>
<comment type="caution">
    <text evidence="2">The sequence shown here is derived from an EMBL/GenBank/DDBJ whole genome shotgun (WGS) entry which is preliminary data.</text>
</comment>
<feature type="domain" description="Ribosomal RNA large subunit methyltransferase K/L-like methyltransferase" evidence="1">
    <location>
        <begin position="133"/>
        <end position="231"/>
    </location>
</feature>
<evidence type="ECO:0000313" key="3">
    <source>
        <dbReference type="Proteomes" id="UP000682403"/>
    </source>
</evidence>
<keyword evidence="2" id="KW-0808">Transferase</keyword>
<dbReference type="PANTHER" id="PTHR14911">
    <property type="entry name" value="THUMP DOMAIN-CONTAINING"/>
    <property type="match status" value="1"/>
</dbReference>